<proteinExistence type="predicted"/>
<organism evidence="2 3">
    <name type="scientific">Pogonophryne albipinna</name>
    <dbReference type="NCBI Taxonomy" id="1090488"/>
    <lineage>
        <taxon>Eukaryota</taxon>
        <taxon>Metazoa</taxon>
        <taxon>Chordata</taxon>
        <taxon>Craniata</taxon>
        <taxon>Vertebrata</taxon>
        <taxon>Euteleostomi</taxon>
        <taxon>Actinopterygii</taxon>
        <taxon>Neopterygii</taxon>
        <taxon>Teleostei</taxon>
        <taxon>Neoteleostei</taxon>
        <taxon>Acanthomorphata</taxon>
        <taxon>Eupercaria</taxon>
        <taxon>Perciformes</taxon>
        <taxon>Notothenioidei</taxon>
        <taxon>Pogonophryne</taxon>
    </lineage>
</organism>
<sequence>ASQVGIERATKGPRPSDDNMEQGVISIHVHPCHPADNPSPSQITSTTKRRHLLHIIRKLVGRNSSFHSHTARFIYETRTAEKSPFSSLHLTSGVLLRRTFKTTSKHLSIRTCHGERFHIKHGGAEGPHYELTLM</sequence>
<feature type="region of interest" description="Disordered" evidence="1">
    <location>
        <begin position="1"/>
        <end position="21"/>
    </location>
</feature>
<keyword evidence="3" id="KW-1185">Reference proteome</keyword>
<protein>
    <submittedName>
        <fullName evidence="2">Uncharacterized protein</fullName>
    </submittedName>
</protein>
<reference evidence="2" key="1">
    <citation type="submission" date="2022-11" db="EMBL/GenBank/DDBJ databases">
        <title>Chromosome-level genome of Pogonophryne albipinna.</title>
        <authorList>
            <person name="Jo E."/>
        </authorList>
    </citation>
    <scope>NUCLEOTIDE SEQUENCE</scope>
    <source>
        <strain evidence="2">SGF0006</strain>
        <tissue evidence="2">Muscle</tissue>
    </source>
</reference>
<name>A0AAD6BA31_9TELE</name>
<accession>A0AAD6BA31</accession>
<feature type="compositionally biased region" description="Basic and acidic residues" evidence="1">
    <location>
        <begin position="8"/>
        <end position="17"/>
    </location>
</feature>
<dbReference type="Proteomes" id="UP001219934">
    <property type="component" value="Unassembled WGS sequence"/>
</dbReference>
<feature type="non-terminal residue" evidence="2">
    <location>
        <position position="134"/>
    </location>
</feature>
<dbReference type="AlphaFoldDB" id="A0AAD6BA31"/>
<comment type="caution">
    <text evidence="2">The sequence shown here is derived from an EMBL/GenBank/DDBJ whole genome shotgun (WGS) entry which is preliminary data.</text>
</comment>
<dbReference type="EMBL" id="JAPTMU010000007">
    <property type="protein sequence ID" value="KAJ4940110.1"/>
    <property type="molecule type" value="Genomic_DNA"/>
</dbReference>
<evidence type="ECO:0000313" key="3">
    <source>
        <dbReference type="Proteomes" id="UP001219934"/>
    </source>
</evidence>
<evidence type="ECO:0000313" key="2">
    <source>
        <dbReference type="EMBL" id="KAJ4940110.1"/>
    </source>
</evidence>
<evidence type="ECO:0000256" key="1">
    <source>
        <dbReference type="SAM" id="MobiDB-lite"/>
    </source>
</evidence>
<gene>
    <name evidence="2" type="ORF">JOQ06_026420</name>
</gene>
<feature type="non-terminal residue" evidence="2">
    <location>
        <position position="1"/>
    </location>
</feature>